<accession>A0AAD7ENJ8</accession>
<dbReference type="PANTHER" id="PTHR28027">
    <property type="entry name" value="TRANSCRIPTIONAL REGULATOR MIT1"/>
    <property type="match status" value="1"/>
</dbReference>
<feature type="compositionally biased region" description="Low complexity" evidence="1">
    <location>
        <begin position="286"/>
        <end position="298"/>
    </location>
</feature>
<organism evidence="2 3">
    <name type="scientific">Mycena albidolilacea</name>
    <dbReference type="NCBI Taxonomy" id="1033008"/>
    <lineage>
        <taxon>Eukaryota</taxon>
        <taxon>Fungi</taxon>
        <taxon>Dikarya</taxon>
        <taxon>Basidiomycota</taxon>
        <taxon>Agaricomycotina</taxon>
        <taxon>Agaricomycetes</taxon>
        <taxon>Agaricomycetidae</taxon>
        <taxon>Agaricales</taxon>
        <taxon>Marasmiineae</taxon>
        <taxon>Mycenaceae</taxon>
        <taxon>Mycena</taxon>
    </lineage>
</organism>
<evidence type="ECO:0000256" key="1">
    <source>
        <dbReference type="SAM" id="MobiDB-lite"/>
    </source>
</evidence>
<dbReference type="Proteomes" id="UP001218218">
    <property type="component" value="Unassembled WGS sequence"/>
</dbReference>
<gene>
    <name evidence="2" type="ORF">DFH08DRAFT_704187</name>
</gene>
<dbReference type="GO" id="GO:0003677">
    <property type="term" value="F:DNA binding"/>
    <property type="evidence" value="ECO:0007669"/>
    <property type="project" value="TreeGrafter"/>
</dbReference>
<feature type="compositionally biased region" description="Low complexity" evidence="1">
    <location>
        <begin position="257"/>
        <end position="273"/>
    </location>
</feature>
<feature type="non-terminal residue" evidence="2">
    <location>
        <position position="1"/>
    </location>
</feature>
<comment type="caution">
    <text evidence="2">The sequence shown here is derived from an EMBL/GenBank/DDBJ whole genome shotgun (WGS) entry which is preliminary data.</text>
</comment>
<dbReference type="EMBL" id="JARIHO010000026">
    <property type="protein sequence ID" value="KAJ7340794.1"/>
    <property type="molecule type" value="Genomic_DNA"/>
</dbReference>
<dbReference type="Pfam" id="PF09729">
    <property type="entry name" value="Gti1_Pac2"/>
    <property type="match status" value="1"/>
</dbReference>
<feature type="region of interest" description="Disordered" evidence="1">
    <location>
        <begin position="240"/>
        <end position="310"/>
    </location>
</feature>
<evidence type="ECO:0000313" key="2">
    <source>
        <dbReference type="EMBL" id="KAJ7340794.1"/>
    </source>
</evidence>
<proteinExistence type="predicted"/>
<dbReference type="PANTHER" id="PTHR28027:SF2">
    <property type="entry name" value="TRANSCRIPTIONAL REGULATOR MIT1"/>
    <property type="match status" value="1"/>
</dbReference>
<sequence length="310" mass="34133">QQPTCTNLRIRSVEDAHKVFLAIQKGALHMATRRLNASERAALQTGCVYVWEGRSPEGKITDMSELPIERWSDSRRWGPSRRRDVVLVRISEGLVKSYSSETSDKEPLCKQIYSAFVKTEGGQKQWHLIAYFTRSTVEQLGTVDSLPDVRHLEVPAGMIINARKHLRPSRLPASDGCSLAQTSVSRAISNARNHPGASRASAGSHMYIMAPTPRDGTTDIELPSIDSEIVLQLLKLMLSPNSSPNSSSSAIELDRYSASQPHPQLQSPLQSSATDHSASSERDSQSDASSASASQLSRLHPENNRQNNPR</sequence>
<protein>
    <submittedName>
        <fullName evidence="2">Uncharacterized protein</fullName>
    </submittedName>
</protein>
<name>A0AAD7ENJ8_9AGAR</name>
<evidence type="ECO:0000313" key="3">
    <source>
        <dbReference type="Proteomes" id="UP001218218"/>
    </source>
</evidence>
<feature type="compositionally biased region" description="Low complexity" evidence="1">
    <location>
        <begin position="240"/>
        <end position="249"/>
    </location>
</feature>
<keyword evidence="3" id="KW-1185">Reference proteome</keyword>
<dbReference type="InterPro" id="IPR018608">
    <property type="entry name" value="Gti1/Pac2"/>
</dbReference>
<feature type="region of interest" description="Disordered" evidence="1">
    <location>
        <begin position="188"/>
        <end position="220"/>
    </location>
</feature>
<dbReference type="AlphaFoldDB" id="A0AAD7ENJ8"/>
<reference evidence="2" key="1">
    <citation type="submission" date="2023-03" db="EMBL/GenBank/DDBJ databases">
        <title>Massive genome expansion in bonnet fungi (Mycena s.s.) driven by repeated elements and novel gene families across ecological guilds.</title>
        <authorList>
            <consortium name="Lawrence Berkeley National Laboratory"/>
            <person name="Harder C.B."/>
            <person name="Miyauchi S."/>
            <person name="Viragh M."/>
            <person name="Kuo A."/>
            <person name="Thoen E."/>
            <person name="Andreopoulos B."/>
            <person name="Lu D."/>
            <person name="Skrede I."/>
            <person name="Drula E."/>
            <person name="Henrissat B."/>
            <person name="Morin E."/>
            <person name="Kohler A."/>
            <person name="Barry K."/>
            <person name="LaButti K."/>
            <person name="Morin E."/>
            <person name="Salamov A."/>
            <person name="Lipzen A."/>
            <person name="Mereny Z."/>
            <person name="Hegedus B."/>
            <person name="Baldrian P."/>
            <person name="Stursova M."/>
            <person name="Weitz H."/>
            <person name="Taylor A."/>
            <person name="Grigoriev I.V."/>
            <person name="Nagy L.G."/>
            <person name="Martin F."/>
            <person name="Kauserud H."/>
        </authorList>
    </citation>
    <scope>NUCLEOTIDE SEQUENCE</scope>
    <source>
        <strain evidence="2">CBHHK002</strain>
    </source>
</reference>